<gene>
    <name evidence="1" type="ORF">BaRGS_00017576</name>
</gene>
<sequence length="257" mass="28309">MSTYLKVSGAQGLDVPFLGYVELDVTIMDKTLPSMAFLVVRDPQGSMADRKRRVPGVLGSNILRQSHPSGKVSSALYEELATSERAESHVKPTGRRPVRIPARSLKVITCTTRPVAPGKHCDILIEPSERLQLPAGIGVGRCIVRVDGTGIVPVQVANISDKDVYLRPYVPIACAFEADAPSPFSVTVTQEEILIEETDIQPTVQDFTRDVLSEVSVGDGISEDQRRRLFTVLNKYEHTFSRGEDDLGFCDLIHHRI</sequence>
<evidence type="ECO:0000313" key="1">
    <source>
        <dbReference type="EMBL" id="KAK7491139.1"/>
    </source>
</evidence>
<organism evidence="1 2">
    <name type="scientific">Batillaria attramentaria</name>
    <dbReference type="NCBI Taxonomy" id="370345"/>
    <lineage>
        <taxon>Eukaryota</taxon>
        <taxon>Metazoa</taxon>
        <taxon>Spiralia</taxon>
        <taxon>Lophotrochozoa</taxon>
        <taxon>Mollusca</taxon>
        <taxon>Gastropoda</taxon>
        <taxon>Caenogastropoda</taxon>
        <taxon>Sorbeoconcha</taxon>
        <taxon>Cerithioidea</taxon>
        <taxon>Batillariidae</taxon>
        <taxon>Batillaria</taxon>
    </lineage>
</organism>
<name>A0ABD0KW74_9CAEN</name>
<comment type="caution">
    <text evidence="1">The sequence shown here is derived from an EMBL/GenBank/DDBJ whole genome shotgun (WGS) entry which is preliminary data.</text>
</comment>
<evidence type="ECO:0000313" key="2">
    <source>
        <dbReference type="Proteomes" id="UP001519460"/>
    </source>
</evidence>
<proteinExistence type="predicted"/>
<reference evidence="1 2" key="1">
    <citation type="journal article" date="2023" name="Sci. Data">
        <title>Genome assembly of the Korean intertidal mud-creeper Batillaria attramentaria.</title>
        <authorList>
            <person name="Patra A.K."/>
            <person name="Ho P.T."/>
            <person name="Jun S."/>
            <person name="Lee S.J."/>
            <person name="Kim Y."/>
            <person name="Won Y.J."/>
        </authorList>
    </citation>
    <scope>NUCLEOTIDE SEQUENCE [LARGE SCALE GENOMIC DNA]</scope>
    <source>
        <strain evidence="1">Wonlab-2016</strain>
    </source>
</reference>
<accession>A0ABD0KW74</accession>
<keyword evidence="2" id="KW-1185">Reference proteome</keyword>
<feature type="non-terminal residue" evidence="1">
    <location>
        <position position="257"/>
    </location>
</feature>
<dbReference type="EMBL" id="JACVVK020000118">
    <property type="protein sequence ID" value="KAK7491139.1"/>
    <property type="molecule type" value="Genomic_DNA"/>
</dbReference>
<dbReference type="AlphaFoldDB" id="A0ABD0KW74"/>
<evidence type="ECO:0008006" key="3">
    <source>
        <dbReference type="Google" id="ProtNLM"/>
    </source>
</evidence>
<dbReference type="Proteomes" id="UP001519460">
    <property type="component" value="Unassembled WGS sequence"/>
</dbReference>
<protein>
    <recommendedName>
        <fullName evidence="3">ZU5 domain-containing protein</fullName>
    </recommendedName>
</protein>